<protein>
    <recommendedName>
        <fullName evidence="19">tRNA-dihydrouridine(47) synthase [NAD(P)(+)]</fullName>
        <ecNumber evidence="19">1.3.1.-</ecNumber>
    </recommendedName>
    <alternativeName>
        <fullName evidence="19">tRNA-dihydrouridine synthase 3</fullName>
    </alternativeName>
</protein>
<evidence type="ECO:0000256" key="12">
    <source>
        <dbReference type="ARBA" id="ARBA00023027"/>
    </source>
</evidence>
<evidence type="ECO:0000256" key="4">
    <source>
        <dbReference type="ARBA" id="ARBA00022664"/>
    </source>
</evidence>
<feature type="compositionally biased region" description="Polar residues" evidence="20">
    <location>
        <begin position="1"/>
        <end position="15"/>
    </location>
</feature>
<evidence type="ECO:0000259" key="21">
    <source>
        <dbReference type="PROSITE" id="PS50103"/>
    </source>
</evidence>
<evidence type="ECO:0000256" key="19">
    <source>
        <dbReference type="RuleBase" id="RU291113"/>
    </source>
</evidence>
<evidence type="ECO:0000256" key="6">
    <source>
        <dbReference type="ARBA" id="ARBA00022723"/>
    </source>
</evidence>
<evidence type="ECO:0000256" key="7">
    <source>
        <dbReference type="ARBA" id="ARBA00022737"/>
    </source>
</evidence>
<dbReference type="PANTHER" id="PTHR45846:SF1">
    <property type="entry name" value="TRNA-DIHYDROURIDINE(47) SYNTHASE [NAD(P)(+)]-LIKE"/>
    <property type="match status" value="1"/>
</dbReference>
<evidence type="ECO:0000313" key="22">
    <source>
        <dbReference type="EMBL" id="EDV28646.1"/>
    </source>
</evidence>
<dbReference type="GO" id="GO:0102265">
    <property type="term" value="F:tRNA-dihydrouridine47 synthase activity"/>
    <property type="evidence" value="ECO:0007669"/>
    <property type="project" value="UniProtKB-EC"/>
</dbReference>
<dbReference type="Pfam" id="PF01207">
    <property type="entry name" value="Dus"/>
    <property type="match status" value="1"/>
</dbReference>
<proteinExistence type="inferred from homology"/>
<keyword evidence="23" id="KW-1185">Reference proteome</keyword>
<evidence type="ECO:0000256" key="20">
    <source>
        <dbReference type="SAM" id="MobiDB-lite"/>
    </source>
</evidence>
<sequence>MDVVQGKSTTSSSDCGNAATYPNIEPGVAPIKSEFLRCRPPPRTTTDSSAQATELQKDEPQQNNGSNRKRKRGQNKKRPLTTSIEKGKLLCPKLIADEVCEFGTSCRFLHDVDAFLQSKPPDLGDKCVIFDAYGKCPYGLACRYGSSHVNNKKNVIDEERLRASATKNCMSKEALSDLRKKKIQFPKADAYVKAISAMNDMKNDAAEGRSTIGTLTDEDLITIRPEEKKQINFSNKLFLAPLTTVGNLPFRRICKTFGADVTCSEMALCTNLLQGQQSEWALVKRHESEDLFGLQVCGAWPDTLARLSEYINDRVNVDFVDLNLGCPIDLVFHQGAGSALMGRANKLQQIVTGMSSILSVPLTVKLRTGILAKKSTAHKLIPQIREWGASLVTLHGRSREQRYTKLADWSYINECATAADPMPLIGNGDILSFEDYLEHMNNTNVAGVMIARGALIKPWLFTEIKERRHWDISANERFEFLRKYVNYGLEHWGSDSLGVEKTRRFLLEWLSFLHRYIPIGVLERVPQRINDRPPYYVGRNDLETMMSSTDCTVWVKLSEMLLGSVPTNFQFLPKHRANSYQ</sequence>
<keyword evidence="7" id="KW-0677">Repeat</keyword>
<feature type="zinc finger region" description="C3H1-type" evidence="18">
    <location>
        <begin position="85"/>
        <end position="113"/>
    </location>
</feature>
<evidence type="ECO:0000256" key="9">
    <source>
        <dbReference type="ARBA" id="ARBA00022833"/>
    </source>
</evidence>
<accession>B3RKU4</accession>
<keyword evidence="8 18" id="KW-0863">Zinc-finger</keyword>
<keyword evidence="5 19" id="KW-0819">tRNA processing</keyword>
<feature type="region of interest" description="Disordered" evidence="20">
    <location>
        <begin position="1"/>
        <end position="81"/>
    </location>
</feature>
<comment type="catalytic activity">
    <reaction evidence="15">
        <text>a 5,6-dihydrouridine in mRNA + NAD(+) = a uridine in mRNA + NADH + H(+)</text>
        <dbReference type="Rhea" id="RHEA:69851"/>
        <dbReference type="Rhea" id="RHEA-COMP:14658"/>
        <dbReference type="Rhea" id="RHEA-COMP:17789"/>
        <dbReference type="ChEBI" id="CHEBI:15378"/>
        <dbReference type="ChEBI" id="CHEBI:57540"/>
        <dbReference type="ChEBI" id="CHEBI:57945"/>
        <dbReference type="ChEBI" id="CHEBI:65315"/>
        <dbReference type="ChEBI" id="CHEBI:74443"/>
    </reaction>
    <physiologicalReaction direction="right-to-left" evidence="15">
        <dbReference type="Rhea" id="RHEA:69853"/>
    </physiologicalReaction>
</comment>
<evidence type="ECO:0000256" key="16">
    <source>
        <dbReference type="ARBA" id="ARBA00049447"/>
    </source>
</evidence>
<keyword evidence="10" id="KW-0521">NADP</keyword>
<keyword evidence="12" id="KW-0520">NAD</keyword>
<dbReference type="GO" id="GO:0106414">
    <property type="term" value="F:mRNA dihydrouridine synthase activity"/>
    <property type="evidence" value="ECO:0007669"/>
    <property type="project" value="RHEA"/>
</dbReference>
<comment type="function">
    <text evidence="13">Catalyzes the synthesis of dihydrouridine, a modified base, in various RNAs, such as tRNAs, mRNAs and some long non-coding RNAs (lncRNAs). Mainly modifies the uridine in position 47 (U47) in the D-loop of most cytoplasmic tRNAs. Also able to mediate the formation of dihydrouridine in some mRNAs, thereby regulating their translation.</text>
</comment>
<comment type="catalytic activity">
    <reaction evidence="17">
        <text>5,6-dihydrouridine(47) in tRNA + NADP(+) = uridine(47) in tRNA + NADPH + H(+)</text>
        <dbReference type="Rhea" id="RHEA:53360"/>
        <dbReference type="Rhea" id="RHEA-COMP:13539"/>
        <dbReference type="Rhea" id="RHEA-COMP:13540"/>
        <dbReference type="ChEBI" id="CHEBI:15378"/>
        <dbReference type="ChEBI" id="CHEBI:57783"/>
        <dbReference type="ChEBI" id="CHEBI:58349"/>
        <dbReference type="ChEBI" id="CHEBI:65315"/>
        <dbReference type="ChEBI" id="CHEBI:74443"/>
        <dbReference type="EC" id="1.3.1.89"/>
    </reaction>
    <physiologicalReaction direction="right-to-left" evidence="17">
        <dbReference type="Rhea" id="RHEA:53362"/>
    </physiologicalReaction>
</comment>
<dbReference type="InterPro" id="IPR018517">
    <property type="entry name" value="tRNA_hU_synthase_CS"/>
</dbReference>
<dbReference type="GeneID" id="6749852"/>
<evidence type="ECO:0000256" key="3">
    <source>
        <dbReference type="ARBA" id="ARBA00022643"/>
    </source>
</evidence>
<dbReference type="CTD" id="6749852"/>
<comment type="catalytic activity">
    <reaction evidence="16">
        <text>a 5,6-dihydrouridine in mRNA + NADP(+) = a uridine in mRNA + NADPH + H(+)</text>
        <dbReference type="Rhea" id="RHEA:69855"/>
        <dbReference type="Rhea" id="RHEA-COMP:14658"/>
        <dbReference type="Rhea" id="RHEA-COMP:17789"/>
        <dbReference type="ChEBI" id="CHEBI:15378"/>
        <dbReference type="ChEBI" id="CHEBI:57783"/>
        <dbReference type="ChEBI" id="CHEBI:58349"/>
        <dbReference type="ChEBI" id="CHEBI:65315"/>
        <dbReference type="ChEBI" id="CHEBI:74443"/>
    </reaction>
    <physiologicalReaction direction="right-to-left" evidence="16">
        <dbReference type="Rhea" id="RHEA:69857"/>
    </physiologicalReaction>
</comment>
<evidence type="ECO:0000256" key="10">
    <source>
        <dbReference type="ARBA" id="ARBA00022857"/>
    </source>
</evidence>
<evidence type="ECO:0000256" key="8">
    <source>
        <dbReference type="ARBA" id="ARBA00022771"/>
    </source>
</evidence>
<dbReference type="InterPro" id="IPR035587">
    <property type="entry name" value="DUS-like_FMN-bd"/>
</dbReference>
<keyword evidence="6 18" id="KW-0479">Metal-binding</keyword>
<keyword evidence="11 19" id="KW-0560">Oxidoreductase</keyword>
<dbReference type="FunFam" id="4.10.1000.10:FF:000029">
    <property type="entry name" value="tRNA-dihydrouridine(47) synthase [NAD(P)(+)]"/>
    <property type="match status" value="1"/>
</dbReference>
<feature type="domain" description="C3H1-type" evidence="21">
    <location>
        <begin position="126"/>
        <end position="151"/>
    </location>
</feature>
<dbReference type="eggNOG" id="KOG2333">
    <property type="taxonomic scope" value="Eukaryota"/>
</dbReference>
<dbReference type="GO" id="GO:0050660">
    <property type="term" value="F:flavin adenine dinucleotide binding"/>
    <property type="evidence" value="ECO:0007669"/>
    <property type="project" value="UniProtKB-UniRule"/>
</dbReference>
<dbReference type="PROSITE" id="PS50103">
    <property type="entry name" value="ZF_C3H1"/>
    <property type="match status" value="2"/>
</dbReference>
<evidence type="ECO:0000256" key="17">
    <source>
        <dbReference type="ARBA" id="ARBA00049513"/>
    </source>
</evidence>
<dbReference type="CDD" id="cd02801">
    <property type="entry name" value="DUS_like_FMN"/>
    <property type="match status" value="1"/>
</dbReference>
<dbReference type="GO" id="GO:0017150">
    <property type="term" value="F:tRNA dihydrouridine synthase activity"/>
    <property type="evidence" value="ECO:0000318"/>
    <property type="project" value="GO_Central"/>
</dbReference>
<dbReference type="EC" id="1.3.1.-" evidence="19"/>
<comment type="similarity">
    <text evidence="19">Belongs to the dus family. Dus3 subfamily.</text>
</comment>
<dbReference type="PANTHER" id="PTHR45846">
    <property type="entry name" value="TRNA-DIHYDROURIDINE(47) SYNTHASE [NAD(P)(+)]-LIKE"/>
    <property type="match status" value="1"/>
</dbReference>
<dbReference type="InParanoid" id="B3RKU4"/>
<dbReference type="KEGG" id="tad:TRIADDRAFT_49631"/>
<comment type="cofactor">
    <cofactor evidence="1 19">
        <name>FMN</name>
        <dbReference type="ChEBI" id="CHEBI:58210"/>
    </cofactor>
</comment>
<dbReference type="STRING" id="10228.B3RKU4"/>
<dbReference type="Gene3D" id="4.10.1000.10">
    <property type="entry name" value="Zinc finger, CCCH-type"/>
    <property type="match status" value="1"/>
</dbReference>
<dbReference type="OrthoDB" id="259935at2759"/>
<name>B3RKU4_TRIAD</name>
<evidence type="ECO:0000256" key="14">
    <source>
        <dbReference type="ARBA" id="ARBA00048266"/>
    </source>
</evidence>
<dbReference type="SUPFAM" id="SSF51395">
    <property type="entry name" value="FMN-linked oxidoreductases"/>
    <property type="match status" value="1"/>
</dbReference>
<evidence type="ECO:0000256" key="15">
    <source>
        <dbReference type="ARBA" id="ARBA00048342"/>
    </source>
</evidence>
<dbReference type="HOGENOM" id="CLU_013299_7_3_1"/>
<gene>
    <name evidence="22" type="ORF">TRIADDRAFT_49631</name>
</gene>
<dbReference type="GO" id="GO:0008270">
    <property type="term" value="F:zinc ion binding"/>
    <property type="evidence" value="ECO:0007669"/>
    <property type="project" value="UniProtKB-KW"/>
</dbReference>
<dbReference type="Proteomes" id="UP000009022">
    <property type="component" value="Unassembled WGS sequence"/>
</dbReference>
<dbReference type="PROSITE" id="PS01136">
    <property type="entry name" value="UPF0034"/>
    <property type="match status" value="1"/>
</dbReference>
<evidence type="ECO:0000256" key="1">
    <source>
        <dbReference type="ARBA" id="ARBA00001917"/>
    </source>
</evidence>
<organism evidence="22 23">
    <name type="scientific">Trichoplax adhaerens</name>
    <name type="common">Trichoplax reptans</name>
    <dbReference type="NCBI Taxonomy" id="10228"/>
    <lineage>
        <taxon>Eukaryota</taxon>
        <taxon>Metazoa</taxon>
        <taxon>Placozoa</taxon>
        <taxon>Uniplacotomia</taxon>
        <taxon>Trichoplacea</taxon>
        <taxon>Trichoplacidae</taxon>
        <taxon>Trichoplax</taxon>
    </lineage>
</organism>
<evidence type="ECO:0000313" key="23">
    <source>
        <dbReference type="Proteomes" id="UP000009022"/>
    </source>
</evidence>
<reference evidence="22 23" key="1">
    <citation type="journal article" date="2008" name="Nature">
        <title>The Trichoplax genome and the nature of placozoans.</title>
        <authorList>
            <person name="Srivastava M."/>
            <person name="Begovic E."/>
            <person name="Chapman J."/>
            <person name="Putnam N.H."/>
            <person name="Hellsten U."/>
            <person name="Kawashima T."/>
            <person name="Kuo A."/>
            <person name="Mitros T."/>
            <person name="Salamov A."/>
            <person name="Carpenter M.L."/>
            <person name="Signorovitch A.Y."/>
            <person name="Moreno M.A."/>
            <person name="Kamm K."/>
            <person name="Grimwood J."/>
            <person name="Schmutz J."/>
            <person name="Shapiro H."/>
            <person name="Grigoriev I.V."/>
            <person name="Buss L.W."/>
            <person name="Schierwater B."/>
            <person name="Dellaporta S.L."/>
            <person name="Rokhsar D.S."/>
        </authorList>
    </citation>
    <scope>NUCLEOTIDE SEQUENCE [LARGE SCALE GENOMIC DNA]</scope>
    <source>
        <strain evidence="22 23">Grell-BS-1999</strain>
    </source>
</reference>
<keyword evidence="4" id="KW-0507">mRNA processing</keyword>
<dbReference type="InterPro" id="IPR013785">
    <property type="entry name" value="Aldolase_TIM"/>
</dbReference>
<feature type="compositionally biased region" description="Basic residues" evidence="20">
    <location>
        <begin position="67"/>
        <end position="79"/>
    </location>
</feature>
<dbReference type="PhylomeDB" id="B3RKU4"/>
<feature type="zinc finger region" description="C3H1-type" evidence="18">
    <location>
        <begin position="126"/>
        <end position="151"/>
    </location>
</feature>
<dbReference type="OMA" id="WSYIAEC"/>
<feature type="domain" description="C3H1-type" evidence="21">
    <location>
        <begin position="85"/>
        <end position="113"/>
    </location>
</feature>
<evidence type="ECO:0000256" key="5">
    <source>
        <dbReference type="ARBA" id="ARBA00022694"/>
    </source>
</evidence>
<dbReference type="GO" id="GO:0006397">
    <property type="term" value="P:mRNA processing"/>
    <property type="evidence" value="ECO:0007669"/>
    <property type="project" value="UniProtKB-KW"/>
</dbReference>
<dbReference type="AlphaFoldDB" id="B3RKU4"/>
<comment type="catalytic activity">
    <reaction evidence="14">
        <text>5,6-dihydrouridine(47) in tRNA + NAD(+) = uridine(47) in tRNA + NADH + H(+)</text>
        <dbReference type="Rhea" id="RHEA:53364"/>
        <dbReference type="Rhea" id="RHEA-COMP:13539"/>
        <dbReference type="Rhea" id="RHEA-COMP:13540"/>
        <dbReference type="ChEBI" id="CHEBI:15378"/>
        <dbReference type="ChEBI" id="CHEBI:57540"/>
        <dbReference type="ChEBI" id="CHEBI:57945"/>
        <dbReference type="ChEBI" id="CHEBI:65315"/>
        <dbReference type="ChEBI" id="CHEBI:74443"/>
        <dbReference type="EC" id="1.3.1.89"/>
    </reaction>
    <physiologicalReaction direction="right-to-left" evidence="14">
        <dbReference type="Rhea" id="RHEA:53366"/>
    </physiologicalReaction>
</comment>
<dbReference type="FunCoup" id="B3RKU4">
    <property type="interactions" value="1237"/>
</dbReference>
<evidence type="ECO:0000256" key="13">
    <source>
        <dbReference type="ARBA" id="ARBA00045365"/>
    </source>
</evidence>
<feature type="compositionally biased region" description="Polar residues" evidence="20">
    <location>
        <begin position="44"/>
        <end position="54"/>
    </location>
</feature>
<dbReference type="EMBL" id="DS985241">
    <property type="protein sequence ID" value="EDV28646.1"/>
    <property type="molecule type" value="Genomic_DNA"/>
</dbReference>
<evidence type="ECO:0000256" key="2">
    <source>
        <dbReference type="ARBA" id="ARBA00022630"/>
    </source>
</evidence>
<dbReference type="Gene3D" id="3.20.20.70">
    <property type="entry name" value="Aldolase class I"/>
    <property type="match status" value="1"/>
</dbReference>
<dbReference type="Pfam" id="PF25585">
    <property type="entry name" value="zf-CCCH_DUS3L"/>
    <property type="match status" value="2"/>
</dbReference>
<keyword evidence="2 19" id="KW-0285">Flavoprotein</keyword>
<evidence type="ECO:0000256" key="11">
    <source>
        <dbReference type="ARBA" id="ARBA00023002"/>
    </source>
</evidence>
<evidence type="ECO:0000256" key="18">
    <source>
        <dbReference type="PROSITE-ProRule" id="PRU00723"/>
    </source>
</evidence>
<keyword evidence="9 18" id="KW-0862">Zinc</keyword>
<dbReference type="InterPro" id="IPR000571">
    <property type="entry name" value="Znf_CCCH"/>
</dbReference>
<dbReference type="RefSeq" id="XP_002107848.1">
    <property type="nucleotide sequence ID" value="XM_002107812.1"/>
</dbReference>
<keyword evidence="3 19" id="KW-0288">FMN</keyword>
<dbReference type="FunFam" id="3.20.20.70:FF:000067">
    <property type="entry name" value="tRNA-dihydrouridine(47) synthase [NAD(P)(+)]"/>
    <property type="match status" value="1"/>
</dbReference>